<comment type="similarity">
    <text evidence="2">Belongs to the CDP-glycerol glycerophosphotransferase family.</text>
</comment>
<dbReference type="CDD" id="cd00761">
    <property type="entry name" value="Glyco_tranf_GTA_type"/>
    <property type="match status" value="1"/>
</dbReference>
<protein>
    <recommendedName>
        <fullName evidence="7">Glycosyltransferase 2-like domain-containing protein</fullName>
    </recommendedName>
</protein>
<reference evidence="8 9" key="1">
    <citation type="submission" date="2019-10" db="EMBL/GenBank/DDBJ databases">
        <title>Whole genome shotgun sequence of Acrocarpospora macrocephala NBRC 16266.</title>
        <authorList>
            <person name="Ichikawa N."/>
            <person name="Kimura A."/>
            <person name="Kitahashi Y."/>
            <person name="Komaki H."/>
            <person name="Oguchi A."/>
        </authorList>
    </citation>
    <scope>NUCLEOTIDE SEQUENCE [LARGE SCALE GENOMIC DNA]</scope>
    <source>
        <strain evidence="8 9">NBRC 16266</strain>
    </source>
</reference>
<feature type="domain" description="Glycosyltransferase 2-like" evidence="7">
    <location>
        <begin position="1"/>
        <end position="160"/>
    </location>
</feature>
<evidence type="ECO:0000256" key="6">
    <source>
        <dbReference type="ARBA" id="ARBA00023136"/>
    </source>
</evidence>
<dbReference type="InterPro" id="IPR043149">
    <property type="entry name" value="TagF_N"/>
</dbReference>
<evidence type="ECO:0000256" key="5">
    <source>
        <dbReference type="ARBA" id="ARBA00022944"/>
    </source>
</evidence>
<dbReference type="SUPFAM" id="SSF53756">
    <property type="entry name" value="UDP-Glycosyltransferase/glycogen phosphorylase"/>
    <property type="match status" value="1"/>
</dbReference>
<dbReference type="Gene3D" id="3.40.50.11820">
    <property type="match status" value="1"/>
</dbReference>
<keyword evidence="9" id="KW-1185">Reference proteome</keyword>
<keyword evidence="3" id="KW-1003">Cell membrane</keyword>
<dbReference type="AlphaFoldDB" id="A0A5M3X343"/>
<dbReference type="Pfam" id="PF00535">
    <property type="entry name" value="Glycos_transf_2"/>
    <property type="match status" value="1"/>
</dbReference>
<sequence length="893" mass="100935">MISYNDAGRVGRAVRSLYGQSLRNLEIIVVDDASTDETERVVRRLPGVRYVRRERSSGGCGAPRNDGIDAARAPFIMFLDSDDELPRHACKSLLTEIERTGSDFVAGQISRLYESSGKTKPYYPELFSPRRVVDGIRAEPKLFLDGFSTNKLYRVDFLRRHQLRFREDLHYEDHVFTSDLYAAAERFAIVPWVVYHWHRVPGRGVSISLNLREVNNARQRVAAAEAADEILRRNGLADLVPDRQVRFVKQDLRVYLNALPYHDASWAQELAAVAGPYLERLAPGVLAKADPMVRVCCTLIQQGRIDELAVAARSLTGPKAPPREILVEGGRTYWGNRKDPALDITTLGLAGLPFTATRIRHEVTDISINAATLAMEITTYDPFQIIKPDYHASMKIDHHEVRLTPKPQPNATYLTTLTLDLAKFQDLGGFHEPRIAFTRQDGKTTSDRVLISPTTPPIPVNLRGRRITIGPHSAAGVLRLTWLRTDMVHTIARTPWLKPHARKLRALPTKARHHLGSRKIKLSVYKQLIKFVPQRKDLVLFEADAGKGYTGHPRYIHEELLKRGLGLTAVWSRAKGKFPTDVATVRRMSWRHVWTMARAGWWVDSHGMPLGFPKPTGTRYLQTWHGQGIKTVGLNAPDLRGDFPGPREEWRANVARWDALVSPSAEFERTFVPSNEYAGLVLRFGSPRCDVLVKGDPAARTRVRDHLEIPPDKKILLYAPTYRDQNKMSGKSVRINLSELATHLSHEWVLILRTHPVDTYQVPERLRGFVRPAGAYPEINDLLLAADVLVTDYSSLMCDFALTGKPMVFYIDDWEEYRRAERGVNYDFPAIAPGPCVTTTADLLTALREPYHLERYAAFLTTWCADERGDAAARIVSAFFEGRPLTVREKARG</sequence>
<dbReference type="EMBL" id="BLAE01000053">
    <property type="protein sequence ID" value="GES14031.1"/>
    <property type="molecule type" value="Genomic_DNA"/>
</dbReference>
<dbReference type="InterPro" id="IPR007554">
    <property type="entry name" value="Glycerophosphate_synth"/>
</dbReference>
<evidence type="ECO:0000313" key="8">
    <source>
        <dbReference type="EMBL" id="GES14031.1"/>
    </source>
</evidence>
<dbReference type="PANTHER" id="PTHR37316:SF3">
    <property type="entry name" value="TEICHOIC ACID GLYCEROL-PHOSPHATE TRANSFERASE"/>
    <property type="match status" value="1"/>
</dbReference>
<name>A0A5M3X343_9ACTN</name>
<dbReference type="GO" id="GO:0019350">
    <property type="term" value="P:teichoic acid biosynthetic process"/>
    <property type="evidence" value="ECO:0007669"/>
    <property type="project" value="UniProtKB-KW"/>
</dbReference>
<dbReference type="Gene3D" id="3.40.50.12580">
    <property type="match status" value="1"/>
</dbReference>
<dbReference type="GO" id="GO:0047355">
    <property type="term" value="F:CDP-glycerol glycerophosphotransferase activity"/>
    <property type="evidence" value="ECO:0007669"/>
    <property type="project" value="InterPro"/>
</dbReference>
<organism evidence="8 9">
    <name type="scientific">Acrocarpospora macrocephala</name>
    <dbReference type="NCBI Taxonomy" id="150177"/>
    <lineage>
        <taxon>Bacteria</taxon>
        <taxon>Bacillati</taxon>
        <taxon>Actinomycetota</taxon>
        <taxon>Actinomycetes</taxon>
        <taxon>Streptosporangiales</taxon>
        <taxon>Streptosporangiaceae</taxon>
        <taxon>Acrocarpospora</taxon>
    </lineage>
</organism>
<dbReference type="InterPro" id="IPR029044">
    <property type="entry name" value="Nucleotide-diphossugar_trans"/>
</dbReference>
<evidence type="ECO:0000313" key="9">
    <source>
        <dbReference type="Proteomes" id="UP000331127"/>
    </source>
</evidence>
<keyword evidence="5" id="KW-0777">Teichoic acid biosynthesis</keyword>
<dbReference type="InterPro" id="IPR043148">
    <property type="entry name" value="TagF_C"/>
</dbReference>
<comment type="subcellular location">
    <subcellularLocation>
        <location evidence="1">Cell membrane</location>
        <topology evidence="1">Peripheral membrane protein</topology>
    </subcellularLocation>
</comment>
<dbReference type="Gene3D" id="3.90.550.10">
    <property type="entry name" value="Spore Coat Polysaccharide Biosynthesis Protein SpsA, Chain A"/>
    <property type="match status" value="1"/>
</dbReference>
<dbReference type="Pfam" id="PF04464">
    <property type="entry name" value="Glyphos_transf"/>
    <property type="match status" value="1"/>
</dbReference>
<evidence type="ECO:0000256" key="2">
    <source>
        <dbReference type="ARBA" id="ARBA00010488"/>
    </source>
</evidence>
<evidence type="ECO:0000256" key="3">
    <source>
        <dbReference type="ARBA" id="ARBA00022475"/>
    </source>
</evidence>
<dbReference type="PANTHER" id="PTHR37316">
    <property type="entry name" value="TEICHOIC ACID GLYCEROL-PHOSPHATE PRIMASE"/>
    <property type="match status" value="1"/>
</dbReference>
<dbReference type="GO" id="GO:0005886">
    <property type="term" value="C:plasma membrane"/>
    <property type="evidence" value="ECO:0007669"/>
    <property type="project" value="UniProtKB-SubCell"/>
</dbReference>
<dbReference type="InterPro" id="IPR001173">
    <property type="entry name" value="Glyco_trans_2-like"/>
</dbReference>
<keyword evidence="6" id="KW-0472">Membrane</keyword>
<evidence type="ECO:0000256" key="4">
    <source>
        <dbReference type="ARBA" id="ARBA00022679"/>
    </source>
</evidence>
<dbReference type="InterPro" id="IPR051612">
    <property type="entry name" value="Teichoic_Acid_Biosynth"/>
</dbReference>
<gene>
    <name evidence="8" type="ORF">Amac_076280</name>
</gene>
<accession>A0A5M3X343</accession>
<keyword evidence="4" id="KW-0808">Transferase</keyword>
<evidence type="ECO:0000256" key="1">
    <source>
        <dbReference type="ARBA" id="ARBA00004202"/>
    </source>
</evidence>
<proteinExistence type="inferred from homology"/>
<dbReference type="SUPFAM" id="SSF53448">
    <property type="entry name" value="Nucleotide-diphospho-sugar transferases"/>
    <property type="match status" value="1"/>
</dbReference>
<evidence type="ECO:0000259" key="7">
    <source>
        <dbReference type="Pfam" id="PF00535"/>
    </source>
</evidence>
<dbReference type="Proteomes" id="UP000331127">
    <property type="component" value="Unassembled WGS sequence"/>
</dbReference>
<comment type="caution">
    <text evidence="8">The sequence shown here is derived from an EMBL/GenBank/DDBJ whole genome shotgun (WGS) entry which is preliminary data.</text>
</comment>